<dbReference type="FunFam" id="3.30.70.3000:FF:000001">
    <property type="entry name" value="tRNA(His) guanylyltransferase"/>
    <property type="match status" value="1"/>
</dbReference>
<dbReference type="RefSeq" id="XP_009052504.1">
    <property type="nucleotide sequence ID" value="XM_009054256.1"/>
</dbReference>
<evidence type="ECO:0000256" key="10">
    <source>
        <dbReference type="ARBA" id="ARBA00058346"/>
    </source>
</evidence>
<keyword evidence="2 12" id="KW-0808">Transferase</keyword>
<feature type="transmembrane region" description="Helical" evidence="15">
    <location>
        <begin position="96"/>
        <end position="116"/>
    </location>
</feature>
<feature type="binding site" evidence="14">
    <location>
        <position position="30"/>
    </location>
    <ligand>
        <name>Mg(2+)</name>
        <dbReference type="ChEBI" id="CHEBI:18420"/>
        <label>1</label>
        <note>catalytic</note>
    </ligand>
</feature>
<dbReference type="EMBL" id="KB201362">
    <property type="protein sequence ID" value="ESO97020.1"/>
    <property type="molecule type" value="Genomic_DNA"/>
</dbReference>
<evidence type="ECO:0000256" key="3">
    <source>
        <dbReference type="ARBA" id="ARBA00022694"/>
    </source>
</evidence>
<dbReference type="KEGG" id="lgi:LOTGIDRAFT_115350"/>
<evidence type="ECO:0000256" key="13">
    <source>
        <dbReference type="PIRSR" id="PIRSR028980-1"/>
    </source>
</evidence>
<comment type="similarity">
    <text evidence="1 12">Belongs to the tRNA(His) guanylyltransferase family.</text>
</comment>
<keyword evidence="15" id="KW-0472">Membrane</keyword>
<dbReference type="Proteomes" id="UP000030746">
    <property type="component" value="Unassembled WGS sequence"/>
</dbReference>
<evidence type="ECO:0000256" key="7">
    <source>
        <dbReference type="ARBA" id="ARBA00022842"/>
    </source>
</evidence>
<gene>
    <name evidence="18" type="ORF">LOTGIDRAFT_115350</name>
</gene>
<comment type="cofactor">
    <cofactor evidence="14">
        <name>Mg(2+)</name>
        <dbReference type="ChEBI" id="CHEBI:18420"/>
    </cofactor>
    <text evidence="14">Binds 2 magnesium ions per subunit.</text>
</comment>
<proteinExistence type="inferred from homology"/>
<dbReference type="GeneID" id="20231208"/>
<keyword evidence="7 12" id="KW-0460">Magnesium</keyword>
<protein>
    <recommendedName>
        <fullName evidence="12">tRNA(His) guanylyltransferase</fullName>
        <ecNumber evidence="12">2.7.7.79</ecNumber>
    </recommendedName>
    <alternativeName>
        <fullName evidence="12">tRNA-histidine guanylyltransferase</fullName>
    </alternativeName>
</protein>
<keyword evidence="15" id="KW-1133">Transmembrane helix</keyword>
<evidence type="ECO:0000256" key="9">
    <source>
        <dbReference type="ARBA" id="ARBA00047281"/>
    </source>
</evidence>
<evidence type="ECO:0000256" key="15">
    <source>
        <dbReference type="SAM" id="Phobius"/>
    </source>
</evidence>
<dbReference type="GO" id="GO:0006400">
    <property type="term" value="P:tRNA modification"/>
    <property type="evidence" value="ECO:0007669"/>
    <property type="project" value="UniProtKB-UniRule"/>
</dbReference>
<dbReference type="InterPro" id="IPR007537">
    <property type="entry name" value="tRNAHis_GuaTrfase_Thg1"/>
</dbReference>
<feature type="binding site" evidence="14">
    <location>
        <position position="76"/>
    </location>
    <ligand>
        <name>Mg(2+)</name>
        <dbReference type="ChEBI" id="CHEBI:18420"/>
        <label>1</label>
        <note>catalytic</note>
    </ligand>
</feature>
<comment type="function">
    <text evidence="10">Adds a GMP to the 5'-end of tRNA(His) after transcription and RNase P cleavage. This step is essential for proper recognition of the tRNA and for the fidelity of protein synthesis. Also functions as a guanyl-nucleotide exchange factor/GEF for the MFN1 and MFN2 mitofusins thereby regulating mitochondrial fusion. By regulating both mitochondrial dynamics and bioenergetic function, it contributes to cell survival following oxidative stress.</text>
</comment>
<feature type="binding site" evidence="14">
    <location>
        <position position="29"/>
    </location>
    <ligand>
        <name>Mg(2+)</name>
        <dbReference type="ChEBI" id="CHEBI:18420"/>
        <label>2</label>
        <note>catalytic</note>
    </ligand>
</feature>
<feature type="binding site" evidence="14">
    <location>
        <position position="76"/>
    </location>
    <ligand>
        <name>Mg(2+)</name>
        <dbReference type="ChEBI" id="CHEBI:18420"/>
        <label>2</label>
        <note>catalytic</note>
    </ligand>
</feature>
<comment type="catalytic activity">
    <reaction evidence="9 12">
        <text>a 5'-end ribonucleotide-tRNA(His) + GTP + ATP + H2O = a 5'-end phospho-guanosine-ribonucleotide-tRNA(His) + AMP + 2 diphosphate + H(+)</text>
        <dbReference type="Rhea" id="RHEA:54564"/>
        <dbReference type="Rhea" id="RHEA-COMP:14193"/>
        <dbReference type="Rhea" id="RHEA-COMP:14917"/>
        <dbReference type="ChEBI" id="CHEBI:15377"/>
        <dbReference type="ChEBI" id="CHEBI:15378"/>
        <dbReference type="ChEBI" id="CHEBI:30616"/>
        <dbReference type="ChEBI" id="CHEBI:33019"/>
        <dbReference type="ChEBI" id="CHEBI:37565"/>
        <dbReference type="ChEBI" id="CHEBI:138282"/>
        <dbReference type="ChEBI" id="CHEBI:141847"/>
        <dbReference type="ChEBI" id="CHEBI:456215"/>
        <dbReference type="EC" id="2.7.7.79"/>
    </reaction>
</comment>
<evidence type="ECO:0000256" key="11">
    <source>
        <dbReference type="ARBA" id="ARBA00065710"/>
    </source>
</evidence>
<dbReference type="InterPro" id="IPR025845">
    <property type="entry name" value="Thg1_C_dom"/>
</dbReference>
<dbReference type="STRING" id="225164.V4AQC8"/>
<keyword evidence="5 12" id="KW-0479">Metal-binding</keyword>
<evidence type="ECO:0000256" key="4">
    <source>
        <dbReference type="ARBA" id="ARBA00022695"/>
    </source>
</evidence>
<evidence type="ECO:0000313" key="18">
    <source>
        <dbReference type="EMBL" id="ESO97020.1"/>
    </source>
</evidence>
<feature type="binding site" evidence="14">
    <location>
        <position position="29"/>
    </location>
    <ligand>
        <name>Mg(2+)</name>
        <dbReference type="ChEBI" id="CHEBI:18420"/>
        <label>1</label>
        <note>catalytic</note>
    </ligand>
</feature>
<dbReference type="CTD" id="20231208"/>
<dbReference type="EC" id="2.7.7.79" evidence="12"/>
<dbReference type="InterPro" id="IPR038469">
    <property type="entry name" value="tRNAHis_GuaTrfase_Thg1_sf"/>
</dbReference>
<evidence type="ECO:0000256" key="8">
    <source>
        <dbReference type="ARBA" id="ARBA00023134"/>
    </source>
</evidence>
<keyword evidence="6 12" id="KW-0547">Nucleotide-binding</keyword>
<name>V4AQC8_LOTGI</name>
<keyword evidence="19" id="KW-1185">Reference proteome</keyword>
<evidence type="ECO:0000256" key="6">
    <source>
        <dbReference type="ARBA" id="ARBA00022741"/>
    </source>
</evidence>
<keyword evidence="3 12" id="KW-0819">tRNA processing</keyword>
<dbReference type="PANTHER" id="PTHR12729">
    <property type="entry name" value="TRNA(HIS) GUANYLYLTRANSFERASE-RELATED"/>
    <property type="match status" value="1"/>
</dbReference>
<evidence type="ECO:0000313" key="19">
    <source>
        <dbReference type="Proteomes" id="UP000030746"/>
    </source>
</evidence>
<keyword evidence="15" id="KW-0812">Transmembrane</keyword>
<feature type="domain" description="tRNAHis guanylyltransferase catalytic" evidence="16">
    <location>
        <begin position="6"/>
        <end position="135"/>
    </location>
</feature>
<evidence type="ECO:0000256" key="12">
    <source>
        <dbReference type="PIRNR" id="PIRNR028980"/>
    </source>
</evidence>
<feature type="binding site" evidence="13">
    <location>
        <begin position="29"/>
        <end position="34"/>
    </location>
    <ligand>
        <name>GTP</name>
        <dbReference type="ChEBI" id="CHEBI:37565"/>
    </ligand>
</feature>
<evidence type="ECO:0000256" key="5">
    <source>
        <dbReference type="ARBA" id="ARBA00022723"/>
    </source>
</evidence>
<sequence>MAKSKFEYVKSFELEDKCLPGCWIVVRIDGKSFHRFSDVHHFVKPNDERALGLMCRAAQTVLEDFKDIVLAYGQSDEFSFVFKKDTSVYNRRNSKIVSNVVSLFTSAFVMFWPRFFSTQDLQYPPSFDSRIVLYPNDQILRDYLSWRQADCHINNLYNTVFWKLVQGKGLTPAQAQQRLKGTLSSDKNEILFSEFDINYNNLSDLYRKGSVLIRNKVGLILTSSGNQTRSKSAFSNNHHLQSSRILTLHCDIIREEFWREHPEILNPKKSS</sequence>
<dbReference type="GO" id="GO:0008193">
    <property type="term" value="F:tRNA guanylyltransferase activity"/>
    <property type="evidence" value="ECO:0007669"/>
    <property type="project" value="UniProtKB-UniRule"/>
</dbReference>
<keyword evidence="8 12" id="KW-0342">GTP-binding</keyword>
<dbReference type="PANTHER" id="PTHR12729:SF6">
    <property type="entry name" value="TRNA(HIS) GUANYLYLTRANSFERASE-RELATED"/>
    <property type="match status" value="1"/>
</dbReference>
<dbReference type="GO" id="GO:0000287">
    <property type="term" value="F:magnesium ion binding"/>
    <property type="evidence" value="ECO:0007669"/>
    <property type="project" value="UniProtKB-UniRule"/>
</dbReference>
<evidence type="ECO:0000256" key="14">
    <source>
        <dbReference type="PIRSR" id="PIRSR028980-2"/>
    </source>
</evidence>
<feature type="domain" description="Thg1 C-terminal" evidence="17">
    <location>
        <begin position="138"/>
        <end position="254"/>
    </location>
</feature>
<dbReference type="OrthoDB" id="62560at2759"/>
<dbReference type="OMA" id="WKQHTEI"/>
<feature type="binding site" evidence="13">
    <location>
        <begin position="75"/>
        <end position="76"/>
    </location>
    <ligand>
        <name>GTP</name>
        <dbReference type="ChEBI" id="CHEBI:37565"/>
    </ligand>
</feature>
<evidence type="ECO:0000259" key="16">
    <source>
        <dbReference type="Pfam" id="PF04446"/>
    </source>
</evidence>
<accession>V4AQC8</accession>
<dbReference type="AlphaFoldDB" id="V4AQC8"/>
<evidence type="ECO:0000256" key="2">
    <source>
        <dbReference type="ARBA" id="ARBA00022679"/>
    </source>
</evidence>
<organism evidence="18 19">
    <name type="scientific">Lottia gigantea</name>
    <name type="common">Giant owl limpet</name>
    <dbReference type="NCBI Taxonomy" id="225164"/>
    <lineage>
        <taxon>Eukaryota</taxon>
        <taxon>Metazoa</taxon>
        <taxon>Spiralia</taxon>
        <taxon>Lophotrochozoa</taxon>
        <taxon>Mollusca</taxon>
        <taxon>Gastropoda</taxon>
        <taxon>Patellogastropoda</taxon>
        <taxon>Lottioidea</taxon>
        <taxon>Lottiidae</taxon>
        <taxon>Lottia</taxon>
    </lineage>
</organism>
<dbReference type="PIRSF" id="PIRSF028980">
    <property type="entry name" value="tRNAHis_guanylyltransferase"/>
    <property type="match status" value="1"/>
</dbReference>
<dbReference type="Pfam" id="PF04446">
    <property type="entry name" value="Thg1"/>
    <property type="match status" value="1"/>
</dbReference>
<dbReference type="Gene3D" id="3.30.70.3000">
    <property type="match status" value="1"/>
</dbReference>
<keyword evidence="4 12" id="KW-0548">Nucleotidyltransferase</keyword>
<reference evidence="18 19" key="1">
    <citation type="journal article" date="2013" name="Nature">
        <title>Insights into bilaterian evolution from three spiralian genomes.</title>
        <authorList>
            <person name="Simakov O."/>
            <person name="Marletaz F."/>
            <person name="Cho S.J."/>
            <person name="Edsinger-Gonzales E."/>
            <person name="Havlak P."/>
            <person name="Hellsten U."/>
            <person name="Kuo D.H."/>
            <person name="Larsson T."/>
            <person name="Lv J."/>
            <person name="Arendt D."/>
            <person name="Savage R."/>
            <person name="Osoegawa K."/>
            <person name="de Jong P."/>
            <person name="Grimwood J."/>
            <person name="Chapman J.A."/>
            <person name="Shapiro H."/>
            <person name="Aerts A."/>
            <person name="Otillar R.P."/>
            <person name="Terry A.Y."/>
            <person name="Boore J.L."/>
            <person name="Grigoriev I.V."/>
            <person name="Lindberg D.R."/>
            <person name="Seaver E.C."/>
            <person name="Weisblat D.A."/>
            <person name="Putnam N.H."/>
            <person name="Rokhsar D.S."/>
        </authorList>
    </citation>
    <scope>NUCLEOTIDE SEQUENCE [LARGE SCALE GENOMIC DNA]</scope>
</reference>
<dbReference type="Pfam" id="PF14413">
    <property type="entry name" value="Thg1C"/>
    <property type="match status" value="1"/>
</dbReference>
<dbReference type="InterPro" id="IPR024956">
    <property type="entry name" value="tRNAHis_GuaTrfase_cat"/>
</dbReference>
<dbReference type="GO" id="GO:0005525">
    <property type="term" value="F:GTP binding"/>
    <property type="evidence" value="ECO:0007669"/>
    <property type="project" value="UniProtKB-UniRule"/>
</dbReference>
<evidence type="ECO:0000259" key="17">
    <source>
        <dbReference type="Pfam" id="PF14413"/>
    </source>
</evidence>
<comment type="subunit">
    <text evidence="11">Homotetramer. Interacts with MFN1 and MFN2; functions as a guanyl-nucleotide exchange factor/GEF for MFN2 and also probably MFN1.</text>
</comment>
<dbReference type="HOGENOM" id="CLU_044271_1_0_1"/>
<evidence type="ECO:0000256" key="1">
    <source>
        <dbReference type="ARBA" id="ARBA00010113"/>
    </source>
</evidence>